<protein>
    <submittedName>
        <fullName evidence="2">CoA transferase</fullName>
    </submittedName>
</protein>
<dbReference type="Gene3D" id="3.30.1540.10">
    <property type="entry name" value="formyl-coa transferase, domain 3"/>
    <property type="match status" value="1"/>
</dbReference>
<dbReference type="InterPro" id="IPR003673">
    <property type="entry name" value="CoA-Trfase_fam_III"/>
</dbReference>
<name>A0A972NQX6_9BURK</name>
<dbReference type="InterPro" id="IPR050483">
    <property type="entry name" value="CoA-transferase_III_domain"/>
</dbReference>
<evidence type="ECO:0000256" key="1">
    <source>
        <dbReference type="ARBA" id="ARBA00022679"/>
    </source>
</evidence>
<gene>
    <name evidence="2" type="ORF">GNZ13_15855</name>
</gene>
<keyword evidence="1 2" id="KW-0808">Transferase</keyword>
<dbReference type="SUPFAM" id="SSF89796">
    <property type="entry name" value="CoA-transferase family III (CaiB/BaiF)"/>
    <property type="match status" value="1"/>
</dbReference>
<dbReference type="InterPro" id="IPR023606">
    <property type="entry name" value="CoA-Trfase_III_dom_1_sf"/>
</dbReference>
<dbReference type="AlphaFoldDB" id="A0A972NQX6"/>
<accession>A0A972NQX6</accession>
<keyword evidence="3" id="KW-1185">Reference proteome</keyword>
<evidence type="ECO:0000313" key="2">
    <source>
        <dbReference type="EMBL" id="NPT56030.1"/>
    </source>
</evidence>
<comment type="caution">
    <text evidence="2">The sequence shown here is derived from an EMBL/GenBank/DDBJ whole genome shotgun (WGS) entry which is preliminary data.</text>
</comment>
<sequence>MSVADNVAKTPDLPLAGVRVVDLTQVMMGPVCTQMLADYGADVIKVERKGAGDLSRSTFEPVAGADNPIFCSLNRNKRSVALDLRDAQQLADLKALIAEADVVVSNFRAGVMDRMGVGYEDCRRLNPRIIYAVGTGFGETGPYAHKGGQDVLAQAMSGVMARRADESLPISVYPTALADYSAGMHMVQGILLALLHRERTGEGQKVNVSLYNSMLAMQMQEAAMIMMADSEVNWAAMPLSGVFDTQDGALVLVGAFKANPLRDICAALDIDDLSLDARFCNLNQQFVHKTELQRIFRERFASNTRDFWLARLEEQDLLCAPVRDLREALVDPQTLHNQLILEGEGEGQPVRFIGSPIELSLAPVGLRRGPPRLGQHTEEVLQQLRGKVATEAV</sequence>
<dbReference type="EMBL" id="WOEZ01000078">
    <property type="protein sequence ID" value="NPT56030.1"/>
    <property type="molecule type" value="Genomic_DNA"/>
</dbReference>
<dbReference type="PANTHER" id="PTHR48207:SF4">
    <property type="entry name" value="BLL6097 PROTEIN"/>
    <property type="match status" value="1"/>
</dbReference>
<reference evidence="2 3" key="1">
    <citation type="submission" date="2019-11" db="EMBL/GenBank/DDBJ databases">
        <title>Metabolism of dissolved organic matter in forest soils.</title>
        <authorList>
            <person name="Cyle K.T."/>
            <person name="Wilhelm R.C."/>
            <person name="Martinez C.E."/>
        </authorList>
    </citation>
    <scope>NUCLEOTIDE SEQUENCE [LARGE SCALE GENOMIC DNA]</scope>
    <source>
        <strain evidence="2 3">5N</strain>
    </source>
</reference>
<dbReference type="Pfam" id="PF02515">
    <property type="entry name" value="CoA_transf_3"/>
    <property type="match status" value="1"/>
</dbReference>
<dbReference type="GO" id="GO:0008410">
    <property type="term" value="F:CoA-transferase activity"/>
    <property type="evidence" value="ECO:0007669"/>
    <property type="project" value="TreeGrafter"/>
</dbReference>
<organism evidence="2 3">
    <name type="scientific">Paraburkholderia elongata</name>
    <dbReference type="NCBI Taxonomy" id="2675747"/>
    <lineage>
        <taxon>Bacteria</taxon>
        <taxon>Pseudomonadati</taxon>
        <taxon>Pseudomonadota</taxon>
        <taxon>Betaproteobacteria</taxon>
        <taxon>Burkholderiales</taxon>
        <taxon>Burkholderiaceae</taxon>
        <taxon>Paraburkholderia</taxon>
    </lineage>
</organism>
<dbReference type="RefSeq" id="WP_172165985.1">
    <property type="nucleotide sequence ID" value="NZ_WOEZ01000078.1"/>
</dbReference>
<dbReference type="Gene3D" id="3.40.50.10540">
    <property type="entry name" value="Crotonobetainyl-coa:carnitine coa-transferase, domain 1"/>
    <property type="match status" value="1"/>
</dbReference>
<evidence type="ECO:0000313" key="3">
    <source>
        <dbReference type="Proteomes" id="UP000655523"/>
    </source>
</evidence>
<proteinExistence type="predicted"/>
<dbReference type="Proteomes" id="UP000655523">
    <property type="component" value="Unassembled WGS sequence"/>
</dbReference>
<dbReference type="InterPro" id="IPR044855">
    <property type="entry name" value="CoA-Trfase_III_dom3_sf"/>
</dbReference>
<dbReference type="PANTHER" id="PTHR48207">
    <property type="entry name" value="SUCCINATE--HYDROXYMETHYLGLUTARATE COA-TRANSFERASE"/>
    <property type="match status" value="1"/>
</dbReference>